<organism evidence="2 3">
    <name type="scientific">Folsomia candida</name>
    <name type="common">Springtail</name>
    <dbReference type="NCBI Taxonomy" id="158441"/>
    <lineage>
        <taxon>Eukaryota</taxon>
        <taxon>Metazoa</taxon>
        <taxon>Ecdysozoa</taxon>
        <taxon>Arthropoda</taxon>
        <taxon>Hexapoda</taxon>
        <taxon>Collembola</taxon>
        <taxon>Entomobryomorpha</taxon>
        <taxon>Isotomoidea</taxon>
        <taxon>Isotomidae</taxon>
        <taxon>Proisotominae</taxon>
        <taxon>Folsomia</taxon>
    </lineage>
</organism>
<feature type="transmembrane region" description="Helical" evidence="1">
    <location>
        <begin position="152"/>
        <end position="177"/>
    </location>
</feature>
<keyword evidence="1" id="KW-0812">Transmembrane</keyword>
<protein>
    <submittedName>
        <fullName evidence="2">Uncharacterized protein</fullName>
    </submittedName>
</protein>
<keyword evidence="3" id="KW-1185">Reference proteome</keyword>
<keyword evidence="1" id="KW-1133">Transmembrane helix</keyword>
<reference evidence="2 3" key="1">
    <citation type="submission" date="2015-12" db="EMBL/GenBank/DDBJ databases">
        <title>The genome of Folsomia candida.</title>
        <authorList>
            <person name="Faddeeva A."/>
            <person name="Derks M.F."/>
            <person name="Anvar Y."/>
            <person name="Smit S."/>
            <person name="Van Straalen N."/>
            <person name="Roelofs D."/>
        </authorList>
    </citation>
    <scope>NUCLEOTIDE SEQUENCE [LARGE SCALE GENOMIC DNA]</scope>
    <source>
        <strain evidence="2 3">VU population</strain>
        <tissue evidence="2">Whole body</tissue>
    </source>
</reference>
<comment type="caution">
    <text evidence="2">The sequence shown here is derived from an EMBL/GenBank/DDBJ whole genome shotgun (WGS) entry which is preliminary data.</text>
</comment>
<name>A0A226EBN0_FOLCA</name>
<accession>A0A226EBN0</accession>
<feature type="transmembrane region" description="Helical" evidence="1">
    <location>
        <begin position="86"/>
        <end position="107"/>
    </location>
</feature>
<feature type="transmembrane region" description="Helical" evidence="1">
    <location>
        <begin position="44"/>
        <end position="65"/>
    </location>
</feature>
<evidence type="ECO:0000313" key="3">
    <source>
        <dbReference type="Proteomes" id="UP000198287"/>
    </source>
</evidence>
<dbReference type="EMBL" id="LNIX01000005">
    <property type="protein sequence ID" value="OXA54608.1"/>
    <property type="molecule type" value="Genomic_DNA"/>
</dbReference>
<gene>
    <name evidence="2" type="ORF">Fcan01_11668</name>
</gene>
<feature type="transmembrane region" description="Helical" evidence="1">
    <location>
        <begin position="198"/>
        <end position="216"/>
    </location>
</feature>
<proteinExistence type="predicted"/>
<feature type="transmembrane region" description="Helical" evidence="1">
    <location>
        <begin position="222"/>
        <end position="241"/>
    </location>
</feature>
<evidence type="ECO:0000256" key="1">
    <source>
        <dbReference type="SAM" id="Phobius"/>
    </source>
</evidence>
<sequence>MPTRLCFKTISTFFAANAYLTEMPLKYYPKSRKFSMEKITKTNLTKYLPWLISVFFFFCFISMGCSTYMMVRQIVKPNPEITIKNIFLAIMLNGSGILVMGIVHYSITKEPESTNRTNLLLRFRDMMFPEDDLDSPSTYPIWMTRTGQYDKFGIAAATLFYPVPILPLFATVFGLLANLDVYQHVLYDILPSNVYGHLWTQIVIKFFSGILIYSGFAESARLLGNAGIISIIFVELMGRIVKRLASWDIGVAGGEERLGAIQKMYHTYNQLRIVEVTIHEIEAAEAFLIIEGGIWLCAGCLFACLRLYDILPFEFYILYPFITIAAIGVSQLLLSSLKIIDENSSMALVKWKEQLGGMENVGIEKKYLRRKFKALRPMRFIAGIGGSTFFIIDKSTTPYFLRSILDNLINLFAWLPELGTSKIQFMD</sequence>
<dbReference type="Proteomes" id="UP000198287">
    <property type="component" value="Unassembled WGS sequence"/>
</dbReference>
<dbReference type="AlphaFoldDB" id="A0A226EBN0"/>
<keyword evidence="1" id="KW-0472">Membrane</keyword>
<evidence type="ECO:0000313" key="2">
    <source>
        <dbReference type="EMBL" id="OXA54608.1"/>
    </source>
</evidence>
<feature type="transmembrane region" description="Helical" evidence="1">
    <location>
        <begin position="374"/>
        <end position="392"/>
    </location>
</feature>
<feature type="transmembrane region" description="Helical" evidence="1">
    <location>
        <begin position="314"/>
        <end position="334"/>
    </location>
</feature>